<dbReference type="Pfam" id="PF15829">
    <property type="entry name" value="DUF4711"/>
    <property type="match status" value="1"/>
</dbReference>
<keyword evidence="4" id="KW-1185">Reference proteome</keyword>
<dbReference type="InterPro" id="IPR031668">
    <property type="entry name" value="DUF4711"/>
</dbReference>
<name>A0AAW0JTB1_MYOGA</name>
<accession>A0AAW0JTB1</accession>
<sequence length="308" mass="33820">PQREQLPSGTATQLLPKGCEKPQGFGNKRKESRTCTVRTINTDGAGDEPKEGKVQPWSSTGVTNESELSAQCRLRTALFFRLVLPEIHTDIKEAPFIENQTITTLQCLGSGRRLRVHLAYSERRPKVKYTLKNLEVFADLHRNSTASPSCHLRPTSQFQNGSLLTAFLPGISHCKVYPAKSRSASSETVPNTTTSTTPRSKEEKTTSTGGFSSPLSQDTDVSLKKRQKWSIVIKALIAAALLLGGVIIIVFVIFEVPCPVSLLIVHASEPQGCANANGYGEGKERKTSNLRQLSSSWTHSLRREVFSV</sequence>
<dbReference type="PANTHER" id="PTHR36870">
    <property type="entry name" value="C17ORF78 ISOFORM 2"/>
    <property type="match status" value="1"/>
</dbReference>
<feature type="compositionally biased region" description="Low complexity" evidence="1">
    <location>
        <begin position="185"/>
        <end position="198"/>
    </location>
</feature>
<dbReference type="Proteomes" id="UP001488838">
    <property type="component" value="Unassembled WGS sequence"/>
</dbReference>
<proteinExistence type="predicted"/>
<keyword evidence="2" id="KW-1133">Transmembrane helix</keyword>
<feature type="compositionally biased region" description="Polar residues" evidence="1">
    <location>
        <begin position="1"/>
        <end position="13"/>
    </location>
</feature>
<reference evidence="3 4" key="1">
    <citation type="journal article" date="2023" name="bioRxiv">
        <title>Conserved and derived expression patterns and positive selection on dental genes reveal complex evolutionary context of ever-growing rodent molars.</title>
        <authorList>
            <person name="Calamari Z.T."/>
            <person name="Song A."/>
            <person name="Cohen E."/>
            <person name="Akter M."/>
            <person name="Roy R.D."/>
            <person name="Hallikas O."/>
            <person name="Christensen M.M."/>
            <person name="Li P."/>
            <person name="Marangoni P."/>
            <person name="Jernvall J."/>
            <person name="Klein O.D."/>
        </authorList>
    </citation>
    <scope>NUCLEOTIDE SEQUENCE [LARGE SCALE GENOMIC DNA]</scope>
    <source>
        <strain evidence="3">V071</strain>
    </source>
</reference>
<feature type="non-terminal residue" evidence="3">
    <location>
        <position position="1"/>
    </location>
</feature>
<dbReference type="AlphaFoldDB" id="A0AAW0JTB1"/>
<keyword evidence="2" id="KW-0812">Transmembrane</keyword>
<evidence type="ECO:0000313" key="3">
    <source>
        <dbReference type="EMBL" id="KAK7829944.1"/>
    </source>
</evidence>
<feature type="region of interest" description="Disordered" evidence="1">
    <location>
        <begin position="1"/>
        <end position="61"/>
    </location>
</feature>
<dbReference type="EMBL" id="JBBHLL010000019">
    <property type="protein sequence ID" value="KAK7829944.1"/>
    <property type="molecule type" value="Genomic_DNA"/>
</dbReference>
<protein>
    <submittedName>
        <fullName evidence="3">Uncharacterized protein</fullName>
    </submittedName>
</protein>
<feature type="region of interest" description="Disordered" evidence="1">
    <location>
        <begin position="185"/>
        <end position="218"/>
    </location>
</feature>
<comment type="caution">
    <text evidence="3">The sequence shown here is derived from an EMBL/GenBank/DDBJ whole genome shotgun (WGS) entry which is preliminary data.</text>
</comment>
<feature type="transmembrane region" description="Helical" evidence="2">
    <location>
        <begin position="231"/>
        <end position="254"/>
    </location>
</feature>
<dbReference type="PANTHER" id="PTHR36870:SF1">
    <property type="entry name" value="CHROMOSOME 17 C17ORF78 HOMOLOG"/>
    <property type="match status" value="1"/>
</dbReference>
<evidence type="ECO:0000313" key="4">
    <source>
        <dbReference type="Proteomes" id="UP001488838"/>
    </source>
</evidence>
<gene>
    <name evidence="3" type="ORF">U0070_003399</name>
</gene>
<keyword evidence="2" id="KW-0472">Membrane</keyword>
<evidence type="ECO:0000256" key="2">
    <source>
        <dbReference type="SAM" id="Phobius"/>
    </source>
</evidence>
<organism evidence="3 4">
    <name type="scientific">Myodes glareolus</name>
    <name type="common">Bank vole</name>
    <name type="synonym">Clethrionomys glareolus</name>
    <dbReference type="NCBI Taxonomy" id="447135"/>
    <lineage>
        <taxon>Eukaryota</taxon>
        <taxon>Metazoa</taxon>
        <taxon>Chordata</taxon>
        <taxon>Craniata</taxon>
        <taxon>Vertebrata</taxon>
        <taxon>Euteleostomi</taxon>
        <taxon>Mammalia</taxon>
        <taxon>Eutheria</taxon>
        <taxon>Euarchontoglires</taxon>
        <taxon>Glires</taxon>
        <taxon>Rodentia</taxon>
        <taxon>Myomorpha</taxon>
        <taxon>Muroidea</taxon>
        <taxon>Cricetidae</taxon>
        <taxon>Arvicolinae</taxon>
        <taxon>Myodes</taxon>
    </lineage>
</organism>
<feature type="compositionally biased region" description="Polar residues" evidence="1">
    <location>
        <begin position="209"/>
        <end position="218"/>
    </location>
</feature>
<evidence type="ECO:0000256" key="1">
    <source>
        <dbReference type="SAM" id="MobiDB-lite"/>
    </source>
</evidence>